<evidence type="ECO:0000313" key="3">
    <source>
        <dbReference type="Proteomes" id="UP000324241"/>
    </source>
</evidence>
<dbReference type="RefSeq" id="XP_033420667.1">
    <property type="nucleotide sequence ID" value="XM_033566740.1"/>
</dbReference>
<feature type="region of interest" description="Disordered" evidence="1">
    <location>
        <begin position="1"/>
        <end position="34"/>
    </location>
</feature>
<evidence type="ECO:0000313" key="2">
    <source>
        <dbReference type="EMBL" id="KAA8641305.1"/>
    </source>
</evidence>
<sequence>MARRKASSPPSGESAPRRRRLLRGVRPRSSSEDDVVFTPAPARFRRNGRDFHPLLLRRSRTSRIALSGRVCFIAPFVSIGGFGRPGADYPCAGPC</sequence>
<comment type="caution">
    <text evidence="2">The sequence shown here is derived from an EMBL/GenBank/DDBJ whole genome shotgun (WGS) entry which is preliminary data.</text>
</comment>
<dbReference type="EMBL" id="QUQM01000012">
    <property type="protein sequence ID" value="KAA8641305.1"/>
    <property type="molecule type" value="Genomic_DNA"/>
</dbReference>
<gene>
    <name evidence="2" type="ORF">ATNIH1004_002045</name>
</gene>
<dbReference type="Proteomes" id="UP000324241">
    <property type="component" value="Unassembled WGS sequence"/>
</dbReference>
<proteinExistence type="predicted"/>
<reference evidence="2 3" key="1">
    <citation type="submission" date="2019-08" db="EMBL/GenBank/DDBJ databases">
        <title>The genome sequence of a newly discovered highly antifungal drug resistant Aspergillus species, Aspergillus tanneri NIH 1004.</title>
        <authorList>
            <person name="Mounaud S."/>
            <person name="Singh I."/>
            <person name="Joardar V."/>
            <person name="Pakala S."/>
            <person name="Pakala S."/>
            <person name="Venepally P."/>
            <person name="Chung J.K."/>
            <person name="Losada L."/>
            <person name="Nierman W.C."/>
        </authorList>
    </citation>
    <scope>NUCLEOTIDE SEQUENCE [LARGE SCALE GENOMIC DNA]</scope>
    <source>
        <strain evidence="2 3">NIH1004</strain>
    </source>
</reference>
<protein>
    <submittedName>
        <fullName evidence="2">Uncharacterized protein</fullName>
    </submittedName>
</protein>
<evidence type="ECO:0000256" key="1">
    <source>
        <dbReference type="SAM" id="MobiDB-lite"/>
    </source>
</evidence>
<organism evidence="2 3">
    <name type="scientific">Aspergillus tanneri</name>
    <dbReference type="NCBI Taxonomy" id="1220188"/>
    <lineage>
        <taxon>Eukaryota</taxon>
        <taxon>Fungi</taxon>
        <taxon>Dikarya</taxon>
        <taxon>Ascomycota</taxon>
        <taxon>Pezizomycotina</taxon>
        <taxon>Eurotiomycetes</taxon>
        <taxon>Eurotiomycetidae</taxon>
        <taxon>Eurotiales</taxon>
        <taxon>Aspergillaceae</taxon>
        <taxon>Aspergillus</taxon>
        <taxon>Aspergillus subgen. Circumdati</taxon>
    </lineage>
</organism>
<feature type="compositionally biased region" description="Basic residues" evidence="1">
    <location>
        <begin position="17"/>
        <end position="26"/>
    </location>
</feature>
<name>A0A5M9M2V2_9EURO</name>
<accession>A0A5M9M2V2</accession>
<dbReference type="AlphaFoldDB" id="A0A5M9M2V2"/>
<dbReference type="GeneID" id="54324747"/>